<dbReference type="Proteomes" id="UP000224829">
    <property type="component" value="Segment"/>
</dbReference>
<organism evidence="1 2">
    <name type="scientific">Pseudomonas phage Noxifer</name>
    <dbReference type="NCBI Taxonomy" id="2006684"/>
    <lineage>
        <taxon>Viruses</taxon>
        <taxon>Duplodnaviria</taxon>
        <taxon>Heunggongvirae</taxon>
        <taxon>Uroviricota</taxon>
        <taxon>Caudoviricetes</taxon>
        <taxon>Chimalliviridae</taxon>
        <taxon>Noxifervirus</taxon>
        <taxon>Noxifervirus noxifer</taxon>
    </lineage>
</organism>
<proteinExistence type="predicted"/>
<name>A0A1Y0SVH1_9CAUD</name>
<dbReference type="EMBL" id="MF063068">
    <property type="protein sequence ID" value="ARV77420.1"/>
    <property type="molecule type" value="Genomic_DNA"/>
</dbReference>
<evidence type="ECO:0000313" key="2">
    <source>
        <dbReference type="Proteomes" id="UP000224829"/>
    </source>
</evidence>
<reference evidence="1 2" key="1">
    <citation type="submission" date="2017-05" db="EMBL/GenBank/DDBJ databases">
        <authorList>
            <person name="Song R."/>
            <person name="Chenine A.L."/>
            <person name="Ruprecht R.M."/>
        </authorList>
    </citation>
    <scope>NUCLEOTIDE SEQUENCE [LARGE SCALE GENOMIC DNA]</scope>
</reference>
<sequence length="75" mass="7985">MNNGIQSAFENAMAESLGFVSVQAVLDAVPPDKQLTGNPTQQDRINHAFAIAFGFDSTQDMVDAQGMRGRKGLSA</sequence>
<evidence type="ECO:0000313" key="1">
    <source>
        <dbReference type="EMBL" id="ARV77420.1"/>
    </source>
</evidence>
<keyword evidence="2" id="KW-1185">Reference proteome</keyword>
<accession>A0A1Y0SVH1</accession>
<protein>
    <submittedName>
        <fullName evidence="1">Uncharacterized protein</fullName>
    </submittedName>
</protein>
<gene>
    <name evidence="1" type="ORF">NOXIFER_255</name>
</gene>